<reference evidence="1 2" key="3">
    <citation type="journal article" date="2022" name="Microbiol. Spectr.">
        <title>Folding features and dynamics of 3D genome architecture in plant fungal pathogens.</title>
        <authorList>
            <person name="Xia C."/>
        </authorList>
    </citation>
    <scope>NUCLEOTIDE SEQUENCE [LARGE SCALE GENOMIC DNA]</scope>
    <source>
        <strain evidence="1 2">93-210</strain>
    </source>
</reference>
<reference evidence="2" key="2">
    <citation type="journal article" date="2018" name="Mol. Plant Microbe Interact.">
        <title>Genome sequence resources for the wheat stripe rust pathogen (Puccinia striiformis f. sp. tritici) and the barley stripe rust pathogen (Puccinia striiformis f. sp. hordei).</title>
        <authorList>
            <person name="Xia C."/>
            <person name="Wang M."/>
            <person name="Yin C."/>
            <person name="Cornejo O.E."/>
            <person name="Hulbert S.H."/>
            <person name="Chen X."/>
        </authorList>
    </citation>
    <scope>NUCLEOTIDE SEQUENCE [LARGE SCALE GENOMIC DNA]</scope>
    <source>
        <strain evidence="2">93-210</strain>
    </source>
</reference>
<dbReference type="EMBL" id="CM045879">
    <property type="protein sequence ID" value="KAI7938566.1"/>
    <property type="molecule type" value="Genomic_DNA"/>
</dbReference>
<dbReference type="Proteomes" id="UP001060170">
    <property type="component" value="Chromosome 15"/>
</dbReference>
<sequence length="94" mass="10562">MSRPYGVRTHDRFANLCAAKMAQASLRTPTVKNSQHMTKDLTPRPTHHLLDNRQPSPSKTTSRPQTTLVTDGNAPSNFTIPEDIEVFVDHTNQH</sequence>
<protein>
    <submittedName>
        <fullName evidence="1">Uncharacterized protein</fullName>
    </submittedName>
</protein>
<reference evidence="2" key="1">
    <citation type="journal article" date="2018" name="BMC Genomics">
        <title>Genomic insights into host adaptation between the wheat stripe rust pathogen (Puccinia striiformis f. sp. tritici) and the barley stripe rust pathogen (Puccinia striiformis f. sp. hordei).</title>
        <authorList>
            <person name="Xia C."/>
            <person name="Wang M."/>
            <person name="Yin C."/>
            <person name="Cornejo O.E."/>
            <person name="Hulbert S.H."/>
            <person name="Chen X."/>
        </authorList>
    </citation>
    <scope>NUCLEOTIDE SEQUENCE [LARGE SCALE GENOMIC DNA]</scope>
    <source>
        <strain evidence="2">93-210</strain>
    </source>
</reference>
<organism evidence="1 2">
    <name type="scientific">Puccinia striiformis f. sp. tritici</name>
    <dbReference type="NCBI Taxonomy" id="168172"/>
    <lineage>
        <taxon>Eukaryota</taxon>
        <taxon>Fungi</taxon>
        <taxon>Dikarya</taxon>
        <taxon>Basidiomycota</taxon>
        <taxon>Pucciniomycotina</taxon>
        <taxon>Pucciniomycetes</taxon>
        <taxon>Pucciniales</taxon>
        <taxon>Pucciniaceae</taxon>
        <taxon>Puccinia</taxon>
    </lineage>
</organism>
<evidence type="ECO:0000313" key="1">
    <source>
        <dbReference type="EMBL" id="KAI7938566.1"/>
    </source>
</evidence>
<gene>
    <name evidence="1" type="ORF">MJO28_014145</name>
</gene>
<comment type="caution">
    <text evidence="1">The sequence shown here is derived from an EMBL/GenBank/DDBJ whole genome shotgun (WGS) entry which is preliminary data.</text>
</comment>
<evidence type="ECO:0000313" key="2">
    <source>
        <dbReference type="Proteomes" id="UP001060170"/>
    </source>
</evidence>
<name>A0ACC0DTB9_9BASI</name>
<keyword evidence="2" id="KW-1185">Reference proteome</keyword>
<proteinExistence type="predicted"/>
<accession>A0ACC0DTB9</accession>